<evidence type="ECO:0000313" key="1">
    <source>
        <dbReference type="EMBL" id="MPM85103.1"/>
    </source>
</evidence>
<accession>A0A645D833</accession>
<protein>
    <submittedName>
        <fullName evidence="1">Uncharacterized protein</fullName>
    </submittedName>
</protein>
<dbReference type="AlphaFoldDB" id="A0A645D833"/>
<sequence length="160" mass="18511">MDAVTRRAIVGKIHMAKDRARVCPDCGRIHFSDSCPACKIDGQASMDDTRYRQFLTDLTGVDSCTKMAERELQKVADAFDRAGYSTAYPFLSPTKELRKQKERMKRLILKRAPLVLGYKWKCRMQGMLTKMEKPSLDFCDFTDLRKLLGWLNRTEKYQGE</sequence>
<reference evidence="1" key="1">
    <citation type="submission" date="2019-08" db="EMBL/GenBank/DDBJ databases">
        <authorList>
            <person name="Kucharzyk K."/>
            <person name="Murdoch R.W."/>
            <person name="Higgins S."/>
            <person name="Loffler F."/>
        </authorList>
    </citation>
    <scope>NUCLEOTIDE SEQUENCE</scope>
</reference>
<name>A0A645D833_9ZZZZ</name>
<dbReference type="InterPro" id="IPR009363">
    <property type="entry name" value="Phage_Mu_Gp16"/>
</dbReference>
<proteinExistence type="predicted"/>
<organism evidence="1">
    <name type="scientific">bioreactor metagenome</name>
    <dbReference type="NCBI Taxonomy" id="1076179"/>
    <lineage>
        <taxon>unclassified sequences</taxon>
        <taxon>metagenomes</taxon>
        <taxon>ecological metagenomes</taxon>
    </lineage>
</organism>
<dbReference type="Pfam" id="PF06252">
    <property type="entry name" value="GemA"/>
    <property type="match status" value="1"/>
</dbReference>
<comment type="caution">
    <text evidence="1">The sequence shown here is derived from an EMBL/GenBank/DDBJ whole genome shotgun (WGS) entry which is preliminary data.</text>
</comment>
<dbReference type="EMBL" id="VSSQ01033490">
    <property type="protein sequence ID" value="MPM85103.1"/>
    <property type="molecule type" value="Genomic_DNA"/>
</dbReference>
<gene>
    <name evidence="1" type="ORF">SDC9_132180</name>
</gene>